<keyword evidence="2" id="KW-0805">Transcription regulation</keyword>
<protein>
    <submittedName>
        <fullName evidence="6">LysR family transcriptional regulator</fullName>
    </submittedName>
</protein>
<evidence type="ECO:0000259" key="5">
    <source>
        <dbReference type="PROSITE" id="PS50931"/>
    </source>
</evidence>
<dbReference type="InterPro" id="IPR005119">
    <property type="entry name" value="LysR_subst-bd"/>
</dbReference>
<dbReference type="PROSITE" id="PS50931">
    <property type="entry name" value="HTH_LYSR"/>
    <property type="match status" value="1"/>
</dbReference>
<comment type="caution">
    <text evidence="6">The sequence shown here is derived from an EMBL/GenBank/DDBJ whole genome shotgun (WGS) entry which is preliminary data.</text>
</comment>
<dbReference type="Pfam" id="PF03466">
    <property type="entry name" value="LysR_substrate"/>
    <property type="match status" value="1"/>
</dbReference>
<keyword evidence="3" id="KW-0238">DNA-binding</keyword>
<evidence type="ECO:0000256" key="1">
    <source>
        <dbReference type="ARBA" id="ARBA00009437"/>
    </source>
</evidence>
<dbReference type="Gene3D" id="1.10.10.10">
    <property type="entry name" value="Winged helix-like DNA-binding domain superfamily/Winged helix DNA-binding domain"/>
    <property type="match status" value="1"/>
</dbReference>
<dbReference type="EMBL" id="JBHRTR010000028">
    <property type="protein sequence ID" value="MFC3228176.1"/>
    <property type="molecule type" value="Genomic_DNA"/>
</dbReference>
<dbReference type="Proteomes" id="UP001595528">
    <property type="component" value="Unassembled WGS sequence"/>
</dbReference>
<comment type="similarity">
    <text evidence="1">Belongs to the LysR transcriptional regulatory family.</text>
</comment>
<dbReference type="SUPFAM" id="SSF46785">
    <property type="entry name" value="Winged helix' DNA-binding domain"/>
    <property type="match status" value="1"/>
</dbReference>
<keyword evidence="4" id="KW-0804">Transcription</keyword>
<name>A0ABV7L0M0_9PROT</name>
<dbReference type="Pfam" id="PF00126">
    <property type="entry name" value="HTH_1"/>
    <property type="match status" value="1"/>
</dbReference>
<organism evidence="6 7">
    <name type="scientific">Marinibaculum pumilum</name>
    <dbReference type="NCBI Taxonomy" id="1766165"/>
    <lineage>
        <taxon>Bacteria</taxon>
        <taxon>Pseudomonadati</taxon>
        <taxon>Pseudomonadota</taxon>
        <taxon>Alphaproteobacteria</taxon>
        <taxon>Rhodospirillales</taxon>
        <taxon>Rhodospirillaceae</taxon>
        <taxon>Marinibaculum</taxon>
    </lineage>
</organism>
<reference evidence="7" key="1">
    <citation type="journal article" date="2019" name="Int. J. Syst. Evol. Microbiol.">
        <title>The Global Catalogue of Microorganisms (GCM) 10K type strain sequencing project: providing services to taxonomists for standard genome sequencing and annotation.</title>
        <authorList>
            <consortium name="The Broad Institute Genomics Platform"/>
            <consortium name="The Broad Institute Genome Sequencing Center for Infectious Disease"/>
            <person name="Wu L."/>
            <person name="Ma J."/>
        </authorList>
    </citation>
    <scope>NUCLEOTIDE SEQUENCE [LARGE SCALE GENOMIC DNA]</scope>
    <source>
        <strain evidence="7">KCTC 42964</strain>
    </source>
</reference>
<accession>A0ABV7L0M0</accession>
<dbReference type="InterPro" id="IPR050950">
    <property type="entry name" value="HTH-type_LysR_regulators"/>
</dbReference>
<keyword evidence="7" id="KW-1185">Reference proteome</keyword>
<dbReference type="PANTHER" id="PTHR30419">
    <property type="entry name" value="HTH-TYPE TRANSCRIPTIONAL REGULATOR YBHD"/>
    <property type="match status" value="1"/>
</dbReference>
<dbReference type="RefSeq" id="WP_379901046.1">
    <property type="nucleotide sequence ID" value="NZ_JBHRTR010000028.1"/>
</dbReference>
<dbReference type="InterPro" id="IPR036390">
    <property type="entry name" value="WH_DNA-bd_sf"/>
</dbReference>
<evidence type="ECO:0000313" key="6">
    <source>
        <dbReference type="EMBL" id="MFC3228176.1"/>
    </source>
</evidence>
<dbReference type="PANTHER" id="PTHR30419:SF8">
    <property type="entry name" value="NITROGEN ASSIMILATION TRANSCRIPTIONAL ACTIVATOR-RELATED"/>
    <property type="match status" value="1"/>
</dbReference>
<evidence type="ECO:0000313" key="7">
    <source>
        <dbReference type="Proteomes" id="UP001595528"/>
    </source>
</evidence>
<proteinExistence type="inferred from homology"/>
<sequence length="302" mass="32480">MSRPRVFDYIEAVARARSIRRAAEELNTASSAVNRMILDYERELGARLFERHARGVRLTTAGEYVLAHIRRTAHDEAALRAQIDGLRGMQRGEVAIAAVEAAGPFLAAGLGAFHMEHRLICYRVTTAGSAQVVAAVEREAAEIGLALAPPPSRLVNVLASRRHRLHAFMADGHPLADRRRLKLSDCVGFPLALGDAASGGRRVLDRAFEALLLDSRPFLTSNAFALMIETTRHTDAICFQFLPDGTDPAPAPDGGLRAVPVEDGRLSPVDLALIVHARRALAPAAALLADRLSAGLRDAATG</sequence>
<evidence type="ECO:0000256" key="4">
    <source>
        <dbReference type="ARBA" id="ARBA00023163"/>
    </source>
</evidence>
<feature type="domain" description="HTH lysR-type" evidence="5">
    <location>
        <begin position="1"/>
        <end position="59"/>
    </location>
</feature>
<evidence type="ECO:0000256" key="2">
    <source>
        <dbReference type="ARBA" id="ARBA00023015"/>
    </source>
</evidence>
<dbReference type="Gene3D" id="3.40.190.290">
    <property type="match status" value="1"/>
</dbReference>
<dbReference type="InterPro" id="IPR000847">
    <property type="entry name" value="LysR_HTH_N"/>
</dbReference>
<evidence type="ECO:0000256" key="3">
    <source>
        <dbReference type="ARBA" id="ARBA00023125"/>
    </source>
</evidence>
<gene>
    <name evidence="6" type="ORF">ACFOGJ_13100</name>
</gene>
<dbReference type="SUPFAM" id="SSF53850">
    <property type="entry name" value="Periplasmic binding protein-like II"/>
    <property type="match status" value="1"/>
</dbReference>
<dbReference type="InterPro" id="IPR036388">
    <property type="entry name" value="WH-like_DNA-bd_sf"/>
</dbReference>